<dbReference type="InterPro" id="IPR008925">
    <property type="entry name" value="aa_tRNA-synth_I_cd-bd_sf"/>
</dbReference>
<keyword evidence="6 9" id="KW-0067">ATP-binding</keyword>
<evidence type="ECO:0000256" key="3">
    <source>
        <dbReference type="ARBA" id="ARBA00022723"/>
    </source>
</evidence>
<dbReference type="OrthoDB" id="9807503at2"/>
<evidence type="ECO:0000256" key="7">
    <source>
        <dbReference type="ARBA" id="ARBA00022917"/>
    </source>
</evidence>
<dbReference type="InterPro" id="IPR020751">
    <property type="entry name" value="aa-tRNA-synth_I_codon-bd_sub2"/>
</dbReference>
<dbReference type="EMBL" id="FXYH01000005">
    <property type="protein sequence ID" value="SMX39522.1"/>
    <property type="molecule type" value="Genomic_DNA"/>
</dbReference>
<comment type="function">
    <text evidence="9">Catalyzes the attachment of glutamate to tRNA(Glu) in a two-step reaction: glutamate is first activated by ATP to form Glu-AMP and then transferred to the acceptor end of tRNA(Glu).</text>
</comment>
<feature type="domain" description="Aminoacyl-tRNA synthetase class I anticodon-binding" evidence="11">
    <location>
        <begin position="369"/>
        <end position="436"/>
    </location>
</feature>
<dbReference type="PROSITE" id="PS00178">
    <property type="entry name" value="AA_TRNA_LIGASE_I"/>
    <property type="match status" value="1"/>
</dbReference>
<dbReference type="PANTHER" id="PTHR43311:SF1">
    <property type="entry name" value="GLUTAMYL-Q TRNA(ASP) SYNTHETASE"/>
    <property type="match status" value="1"/>
</dbReference>
<evidence type="ECO:0000256" key="1">
    <source>
        <dbReference type="ARBA" id="ARBA00022490"/>
    </source>
</evidence>
<proteinExistence type="inferred from homology"/>
<dbReference type="GO" id="GO:0006424">
    <property type="term" value="P:glutamyl-tRNA aminoacylation"/>
    <property type="evidence" value="ECO:0007669"/>
    <property type="project" value="UniProtKB-UniRule"/>
</dbReference>
<dbReference type="AlphaFoldDB" id="A0A238KBH1"/>
<dbReference type="Proteomes" id="UP000220836">
    <property type="component" value="Unassembled WGS sequence"/>
</dbReference>
<comment type="caution">
    <text evidence="9">Lacks conserved residue(s) required for the propagation of feature annotation.</text>
</comment>
<organism evidence="12 13">
    <name type="scientific">Pelagimonas varians</name>
    <dbReference type="NCBI Taxonomy" id="696760"/>
    <lineage>
        <taxon>Bacteria</taxon>
        <taxon>Pseudomonadati</taxon>
        <taxon>Pseudomonadota</taxon>
        <taxon>Alphaproteobacteria</taxon>
        <taxon>Rhodobacterales</taxon>
        <taxon>Roseobacteraceae</taxon>
        <taxon>Pelagimonas</taxon>
    </lineage>
</organism>
<dbReference type="InterPro" id="IPR000924">
    <property type="entry name" value="Glu/Gln-tRNA-synth"/>
</dbReference>
<accession>A0A238KBH1</accession>
<dbReference type="InterPro" id="IPR045462">
    <property type="entry name" value="aa-tRNA-synth_I_cd-bd"/>
</dbReference>
<feature type="domain" description="Glutamyl/glutaminyl-tRNA synthetase class Ib catalytic" evidence="10">
    <location>
        <begin position="3"/>
        <end position="305"/>
    </location>
</feature>
<feature type="short sequence motif" description="'KMSKS' region" evidence="9">
    <location>
        <begin position="239"/>
        <end position="243"/>
    </location>
</feature>
<dbReference type="GO" id="GO:0005829">
    <property type="term" value="C:cytosol"/>
    <property type="evidence" value="ECO:0007669"/>
    <property type="project" value="TreeGrafter"/>
</dbReference>
<name>A0A238KBH1_9RHOB</name>
<evidence type="ECO:0000256" key="9">
    <source>
        <dbReference type="HAMAP-Rule" id="MF_00022"/>
    </source>
</evidence>
<dbReference type="EC" id="6.1.1.17" evidence="9"/>
<dbReference type="Pfam" id="PF00749">
    <property type="entry name" value="tRNA-synt_1c"/>
    <property type="match status" value="1"/>
</dbReference>
<dbReference type="PANTHER" id="PTHR43311">
    <property type="entry name" value="GLUTAMATE--TRNA LIGASE"/>
    <property type="match status" value="1"/>
</dbReference>
<evidence type="ECO:0000313" key="13">
    <source>
        <dbReference type="Proteomes" id="UP000220836"/>
    </source>
</evidence>
<evidence type="ECO:0000256" key="6">
    <source>
        <dbReference type="ARBA" id="ARBA00022840"/>
    </source>
</evidence>
<evidence type="ECO:0000256" key="2">
    <source>
        <dbReference type="ARBA" id="ARBA00022598"/>
    </source>
</evidence>
<evidence type="ECO:0000259" key="10">
    <source>
        <dbReference type="Pfam" id="PF00749"/>
    </source>
</evidence>
<dbReference type="HAMAP" id="MF_00022">
    <property type="entry name" value="Glu_tRNA_synth_type1"/>
    <property type="match status" value="1"/>
</dbReference>
<dbReference type="SUPFAM" id="SSF52374">
    <property type="entry name" value="Nucleotidylyl transferase"/>
    <property type="match status" value="1"/>
</dbReference>
<keyword evidence="2 9" id="KW-0436">Ligase</keyword>
<keyword evidence="3" id="KW-0479">Metal-binding</keyword>
<evidence type="ECO:0000259" key="11">
    <source>
        <dbReference type="Pfam" id="PF19269"/>
    </source>
</evidence>
<keyword evidence="7 9" id="KW-0648">Protein biosynthesis</keyword>
<keyword evidence="13" id="KW-1185">Reference proteome</keyword>
<dbReference type="Pfam" id="PF19269">
    <property type="entry name" value="Anticodon_2"/>
    <property type="match status" value="1"/>
</dbReference>
<sequence length="447" mass="49599">MTVTRFAPSPTGYIHVGNLRTALFNYLIARKSGGQFILRIDDTDPVRSKQEYVDAIMQDLEWLGLTWDRVERQSDRLDRYAEAGDKLREMGRFYEAFETPVELDLKRKKQLNMHKPPVYDRSALALSEVEKDALRAERGNGVWRFKLDHERIEWNDGILGDVSIDAASVSDPVLIRADGQVLYTIASVCDDMDMGVTNVVRGNDHVTNTATQIQMIRALGGTPPDFAHHSLLTGPQGESLSKRLGTLALRDLRTQGVEPEALLSLMARLGSSQPVELRMSLEEIADGFEPSQFGSAPTKFDVQDLFPLTARKLHGLPLEAVAEDVAAVGVPADKAALFWKVCRENITVRGDLAGWWTLFSEGAEPMVADEDKDFIAHAMSLLPEGPFDADTWGNWTKAVKEATGRKGKGLFMPLRKAMTGQERGPEMADVMQLLQKVPARALAQPQA</sequence>
<dbReference type="Gene3D" id="1.10.10.350">
    <property type="match status" value="1"/>
</dbReference>
<evidence type="ECO:0000313" key="12">
    <source>
        <dbReference type="EMBL" id="SMX39522.1"/>
    </source>
</evidence>
<comment type="catalytic activity">
    <reaction evidence="9">
        <text>tRNA(Glu) + L-glutamate + ATP = L-glutamyl-tRNA(Glu) + AMP + diphosphate</text>
        <dbReference type="Rhea" id="RHEA:23540"/>
        <dbReference type="Rhea" id="RHEA-COMP:9663"/>
        <dbReference type="Rhea" id="RHEA-COMP:9680"/>
        <dbReference type="ChEBI" id="CHEBI:29985"/>
        <dbReference type="ChEBI" id="CHEBI:30616"/>
        <dbReference type="ChEBI" id="CHEBI:33019"/>
        <dbReference type="ChEBI" id="CHEBI:78442"/>
        <dbReference type="ChEBI" id="CHEBI:78520"/>
        <dbReference type="ChEBI" id="CHEBI:456215"/>
        <dbReference type="EC" id="6.1.1.17"/>
    </reaction>
</comment>
<dbReference type="NCBIfam" id="TIGR00464">
    <property type="entry name" value="gltX_bact"/>
    <property type="match status" value="1"/>
</dbReference>
<comment type="subcellular location">
    <subcellularLocation>
        <location evidence="9">Cytoplasm</location>
    </subcellularLocation>
</comment>
<protein>
    <recommendedName>
        <fullName evidence="9">Glutamate--tRNA ligase</fullName>
        <ecNumber evidence="9">6.1.1.17</ecNumber>
    </recommendedName>
    <alternativeName>
        <fullName evidence="9">Glutamyl-tRNA synthetase</fullName>
        <shortName evidence="9">GluRS</shortName>
    </alternativeName>
</protein>
<keyword evidence="1 9" id="KW-0963">Cytoplasm</keyword>
<dbReference type="InterPro" id="IPR014729">
    <property type="entry name" value="Rossmann-like_a/b/a_fold"/>
</dbReference>
<dbReference type="GO" id="GO:0005524">
    <property type="term" value="F:ATP binding"/>
    <property type="evidence" value="ECO:0007669"/>
    <property type="project" value="UniProtKB-UniRule"/>
</dbReference>
<evidence type="ECO:0000256" key="4">
    <source>
        <dbReference type="ARBA" id="ARBA00022741"/>
    </source>
</evidence>
<gene>
    <name evidence="12" type="primary">gltX1</name>
    <name evidence="9" type="synonym">gltX</name>
    <name evidence="12" type="ORF">PEV8663_01743</name>
</gene>
<dbReference type="InterPro" id="IPR020058">
    <property type="entry name" value="Glu/Gln-tRNA-synth_Ib_cat-dom"/>
</dbReference>
<dbReference type="GO" id="GO:0004818">
    <property type="term" value="F:glutamate-tRNA ligase activity"/>
    <property type="evidence" value="ECO:0007669"/>
    <property type="project" value="UniProtKB-UniRule"/>
</dbReference>
<keyword evidence="4 9" id="KW-0547">Nucleotide-binding</keyword>
<keyword evidence="5" id="KW-0862">Zinc</keyword>
<dbReference type="RefSeq" id="WP_097804252.1">
    <property type="nucleotide sequence ID" value="NZ_FXYH01000005.1"/>
</dbReference>
<dbReference type="GO" id="GO:0000049">
    <property type="term" value="F:tRNA binding"/>
    <property type="evidence" value="ECO:0007669"/>
    <property type="project" value="InterPro"/>
</dbReference>
<dbReference type="InterPro" id="IPR049940">
    <property type="entry name" value="GluQ/Sye"/>
</dbReference>
<dbReference type="PRINTS" id="PR00987">
    <property type="entry name" value="TRNASYNTHGLU"/>
</dbReference>
<dbReference type="InterPro" id="IPR004527">
    <property type="entry name" value="Glu-tRNA-ligase_bac/mito"/>
</dbReference>
<feature type="binding site" evidence="9">
    <location>
        <position position="242"/>
    </location>
    <ligand>
        <name>ATP</name>
        <dbReference type="ChEBI" id="CHEBI:30616"/>
    </ligand>
</feature>
<evidence type="ECO:0000256" key="8">
    <source>
        <dbReference type="ARBA" id="ARBA00023146"/>
    </source>
</evidence>
<dbReference type="InterPro" id="IPR001412">
    <property type="entry name" value="aa-tRNA-synth_I_CS"/>
</dbReference>
<keyword evidence="8 9" id="KW-0030">Aminoacyl-tRNA synthetase</keyword>
<dbReference type="SUPFAM" id="SSF48163">
    <property type="entry name" value="An anticodon-binding domain of class I aminoacyl-tRNA synthetases"/>
    <property type="match status" value="1"/>
</dbReference>
<evidence type="ECO:0000256" key="5">
    <source>
        <dbReference type="ARBA" id="ARBA00022833"/>
    </source>
</evidence>
<comment type="similarity">
    <text evidence="9">Belongs to the class-I aminoacyl-tRNA synthetase family. Glutamate--tRNA ligase type 1 subfamily.</text>
</comment>
<comment type="subunit">
    <text evidence="9">Monomer.</text>
</comment>
<dbReference type="Gene3D" id="3.40.50.620">
    <property type="entry name" value="HUPs"/>
    <property type="match status" value="1"/>
</dbReference>
<feature type="short sequence motif" description="'HIGH' region" evidence="9">
    <location>
        <begin position="8"/>
        <end position="18"/>
    </location>
</feature>
<reference evidence="12 13" key="1">
    <citation type="submission" date="2017-05" db="EMBL/GenBank/DDBJ databases">
        <authorList>
            <person name="Song R."/>
            <person name="Chenine A.L."/>
            <person name="Ruprecht R.M."/>
        </authorList>
    </citation>
    <scope>NUCLEOTIDE SEQUENCE [LARGE SCALE GENOMIC DNA]</scope>
    <source>
        <strain evidence="12 13">CECT 8663</strain>
    </source>
</reference>